<dbReference type="Proteomes" id="UP001179614">
    <property type="component" value="Chromosome"/>
</dbReference>
<feature type="domain" description="Type IV methyl-directed restriction enzyme EcoKMcrB subunit DNA-binding" evidence="2">
    <location>
        <begin position="25"/>
        <end position="193"/>
    </location>
</feature>
<protein>
    <submittedName>
        <fullName evidence="4">DUF3578 domain-containing protein</fullName>
    </submittedName>
</protein>
<gene>
    <name evidence="4" type="ORF">I3J27_21330</name>
</gene>
<proteinExistence type="predicted"/>
<evidence type="ECO:0000256" key="1">
    <source>
        <dbReference type="SAM" id="MobiDB-lite"/>
    </source>
</evidence>
<dbReference type="Pfam" id="PF12102">
    <property type="entry name" value="MrcB_N"/>
    <property type="match status" value="1"/>
</dbReference>
<name>A0ABY7MBF4_9BRAD</name>
<feature type="region of interest" description="Disordered" evidence="1">
    <location>
        <begin position="224"/>
        <end position="247"/>
    </location>
</feature>
<dbReference type="InterPro" id="IPR021961">
    <property type="entry name" value="McrB_DNA-bd"/>
</dbReference>
<dbReference type="InterPro" id="IPR024975">
    <property type="entry name" value="NOV_C"/>
</dbReference>
<sequence length="380" mass="42174">MSLNEIIHDIRAGWAAYRAEGTVSKAHPEYTRVVRDFRRELELHIGAGRSYRIEGSTGKGNITSAPWVATFDRSVTNSATQGFYLVYLFSVDLRRLYLSLAFGTTQFGEYFTNVQERHLALRAAAAHVGALIHPGRNLHFEPLDLAAEPRDRMHFDYEQSSIVAIGYDLDALPDDAHLVTDYVFMLELYRDLVANPLLPNLQQLLEAEIAPAAVQAEPNVKLFEPRAPRRAKGSGSGNGRYRLSKESKKVGDAGEQIVFDYEIQKVRQLGFDETEVRWLARDGETPGWDITSLNAAGETIYIEVKASVGSEINGLLITAKEWAAAFEHGPRYHIYLVTDALKTTPAIEIIEGPAALEDLGHLAAKTAVWALDLAPPTADR</sequence>
<keyword evidence="5" id="KW-1185">Reference proteome</keyword>
<evidence type="ECO:0000259" key="2">
    <source>
        <dbReference type="Pfam" id="PF12102"/>
    </source>
</evidence>
<reference evidence="4" key="1">
    <citation type="submission" date="2021-12" db="EMBL/GenBank/DDBJ databases">
        <title>Bradyrhizobium xenonodulans sp. nov.</title>
        <authorList>
            <person name="Claassens R."/>
            <person name="Venter S.N."/>
            <person name="Beukes C.W."/>
            <person name="Stepkowski T."/>
            <person name="Steenkamp E.T."/>
        </authorList>
    </citation>
    <scope>NUCLEOTIDE SEQUENCE</scope>
    <source>
        <strain evidence="4">14AB</strain>
    </source>
</reference>
<dbReference type="EMBL" id="CP089391">
    <property type="protein sequence ID" value="WBL75578.1"/>
    <property type="molecule type" value="Genomic_DNA"/>
</dbReference>
<dbReference type="Pfam" id="PF13020">
    <property type="entry name" value="NOV_C"/>
    <property type="match status" value="1"/>
</dbReference>
<feature type="domain" description="Protein NO VEIN C-terminal" evidence="3">
    <location>
        <begin position="254"/>
        <end position="348"/>
    </location>
</feature>
<dbReference type="Gene3D" id="3.30.920.90">
    <property type="match status" value="1"/>
</dbReference>
<accession>A0ABY7MBF4</accession>
<dbReference type="RefSeq" id="WP_270160400.1">
    <property type="nucleotide sequence ID" value="NZ_CP089391.1"/>
</dbReference>
<evidence type="ECO:0000259" key="3">
    <source>
        <dbReference type="Pfam" id="PF13020"/>
    </source>
</evidence>
<organism evidence="4 5">
    <name type="scientific">Bradyrhizobium xenonodulans</name>
    <dbReference type="NCBI Taxonomy" id="2736875"/>
    <lineage>
        <taxon>Bacteria</taxon>
        <taxon>Pseudomonadati</taxon>
        <taxon>Pseudomonadota</taxon>
        <taxon>Alphaproteobacteria</taxon>
        <taxon>Hyphomicrobiales</taxon>
        <taxon>Nitrobacteraceae</taxon>
        <taxon>Bradyrhizobium</taxon>
    </lineage>
</organism>
<evidence type="ECO:0000313" key="5">
    <source>
        <dbReference type="Proteomes" id="UP001179614"/>
    </source>
</evidence>
<evidence type="ECO:0000313" key="4">
    <source>
        <dbReference type="EMBL" id="WBL75578.1"/>
    </source>
</evidence>